<keyword evidence="2" id="KW-1185">Reference proteome</keyword>
<protein>
    <submittedName>
        <fullName evidence="1">Uncharacterized protein</fullName>
    </submittedName>
</protein>
<reference evidence="1 2" key="1">
    <citation type="submission" date="2012-12" db="EMBL/GenBank/DDBJ databases">
        <title>Genome assembly of Fulvivirga imtechensis AK7.</title>
        <authorList>
            <person name="Nupur N."/>
            <person name="Khatri I."/>
            <person name="Kumar R."/>
            <person name="Subramanian S."/>
            <person name="Pinnaka A."/>
        </authorList>
    </citation>
    <scope>NUCLEOTIDE SEQUENCE [LARGE SCALE GENOMIC DNA]</scope>
    <source>
        <strain evidence="1 2">AK7</strain>
    </source>
</reference>
<name>L8JSP0_9BACT</name>
<sequence length="39" mass="4594">MANVKKWWKVVKSGGLCQIFFYVCLLESEHTDHNGIFHQ</sequence>
<evidence type="ECO:0000313" key="2">
    <source>
        <dbReference type="Proteomes" id="UP000011135"/>
    </source>
</evidence>
<accession>L8JSP0</accession>
<gene>
    <name evidence="1" type="ORF">C900_02240</name>
</gene>
<dbReference type="EMBL" id="AMZN01000032">
    <property type="protein sequence ID" value="ELR71865.1"/>
    <property type="molecule type" value="Genomic_DNA"/>
</dbReference>
<dbReference type="Proteomes" id="UP000011135">
    <property type="component" value="Unassembled WGS sequence"/>
</dbReference>
<organism evidence="1 2">
    <name type="scientific">Fulvivirga imtechensis AK7</name>
    <dbReference type="NCBI Taxonomy" id="1237149"/>
    <lineage>
        <taxon>Bacteria</taxon>
        <taxon>Pseudomonadati</taxon>
        <taxon>Bacteroidota</taxon>
        <taxon>Cytophagia</taxon>
        <taxon>Cytophagales</taxon>
        <taxon>Fulvivirgaceae</taxon>
        <taxon>Fulvivirga</taxon>
    </lineage>
</organism>
<comment type="caution">
    <text evidence="1">The sequence shown here is derived from an EMBL/GenBank/DDBJ whole genome shotgun (WGS) entry which is preliminary data.</text>
</comment>
<evidence type="ECO:0000313" key="1">
    <source>
        <dbReference type="EMBL" id="ELR71865.1"/>
    </source>
</evidence>
<dbReference type="AlphaFoldDB" id="L8JSP0"/>
<proteinExistence type="predicted"/>
<dbReference type="STRING" id="1237149.C900_02240"/>